<evidence type="ECO:0000256" key="4">
    <source>
        <dbReference type="ARBA" id="ARBA00022827"/>
    </source>
</evidence>
<keyword evidence="3 5" id="KW-0285">Flavoprotein</keyword>
<feature type="domain" description="Acyl-CoA dehydrogenase/oxidase N-terminal" evidence="8">
    <location>
        <begin position="37"/>
        <end position="146"/>
    </location>
</feature>
<evidence type="ECO:0000256" key="1">
    <source>
        <dbReference type="ARBA" id="ARBA00001974"/>
    </source>
</evidence>
<proteinExistence type="inferred from homology"/>
<dbReference type="RefSeq" id="WP_191718689.1">
    <property type="nucleotide sequence ID" value="NZ_JACSQP010000004.1"/>
</dbReference>
<reference evidence="9 10" key="1">
    <citation type="submission" date="2020-08" db="EMBL/GenBank/DDBJ databases">
        <title>A Genomic Blueprint of the Chicken Gut Microbiome.</title>
        <authorList>
            <person name="Gilroy R."/>
            <person name="Ravi A."/>
            <person name="Getino M."/>
            <person name="Pursley I."/>
            <person name="Horton D.L."/>
            <person name="Alikhan N.-F."/>
            <person name="Baker D."/>
            <person name="Gharbi K."/>
            <person name="Hall N."/>
            <person name="Watson M."/>
            <person name="Adriaenssens E.M."/>
            <person name="Foster-Nyarko E."/>
            <person name="Jarju S."/>
            <person name="Secka A."/>
            <person name="Antonio M."/>
            <person name="Oren A."/>
            <person name="Chaudhuri R."/>
            <person name="La Ragione R.M."/>
            <person name="Hildebrand F."/>
            <person name="Pallen M.J."/>
        </authorList>
    </citation>
    <scope>NUCLEOTIDE SEQUENCE [LARGE SCALE GENOMIC DNA]</scope>
    <source>
        <strain evidence="9 10">Sa4CUA7</strain>
    </source>
</reference>
<dbReference type="InterPro" id="IPR036250">
    <property type="entry name" value="AcylCo_DH-like_C"/>
</dbReference>
<protein>
    <submittedName>
        <fullName evidence="9">Acyl-CoA dehydrogenase family protein</fullName>
    </submittedName>
</protein>
<evidence type="ECO:0000259" key="6">
    <source>
        <dbReference type="Pfam" id="PF00441"/>
    </source>
</evidence>
<comment type="cofactor">
    <cofactor evidence="1 5">
        <name>FAD</name>
        <dbReference type="ChEBI" id="CHEBI:57692"/>
    </cofactor>
</comment>
<dbReference type="Proteomes" id="UP000648352">
    <property type="component" value="Unassembled WGS sequence"/>
</dbReference>
<dbReference type="InterPro" id="IPR013786">
    <property type="entry name" value="AcylCoA_DH/ox_N"/>
</dbReference>
<evidence type="ECO:0000256" key="2">
    <source>
        <dbReference type="ARBA" id="ARBA00009347"/>
    </source>
</evidence>
<dbReference type="InterPro" id="IPR009075">
    <property type="entry name" value="AcylCo_DH/oxidase_C"/>
</dbReference>
<evidence type="ECO:0000313" key="10">
    <source>
        <dbReference type="Proteomes" id="UP000648352"/>
    </source>
</evidence>
<dbReference type="InterPro" id="IPR009100">
    <property type="entry name" value="AcylCoA_DH/oxidase_NM_dom_sf"/>
</dbReference>
<dbReference type="InterPro" id="IPR037069">
    <property type="entry name" value="AcylCoA_DH/ox_N_sf"/>
</dbReference>
<accession>A0ABR8S209</accession>
<comment type="caution">
    <text evidence="9">The sequence shown here is derived from an EMBL/GenBank/DDBJ whole genome shotgun (WGS) entry which is preliminary data.</text>
</comment>
<dbReference type="EMBL" id="JACSQP010000004">
    <property type="protein sequence ID" value="MBD7957495.1"/>
    <property type="molecule type" value="Genomic_DNA"/>
</dbReference>
<keyword evidence="4 5" id="KW-0274">FAD</keyword>
<keyword evidence="10" id="KW-1185">Reference proteome</keyword>
<dbReference type="Gene3D" id="1.10.540.10">
    <property type="entry name" value="Acyl-CoA dehydrogenase/oxidase, N-terminal domain"/>
    <property type="match status" value="1"/>
</dbReference>
<dbReference type="InterPro" id="IPR006091">
    <property type="entry name" value="Acyl-CoA_Oxase/DH_mid-dom"/>
</dbReference>
<gene>
    <name evidence="9" type="ORF">H9651_07575</name>
</gene>
<dbReference type="Gene3D" id="2.40.110.10">
    <property type="entry name" value="Butyryl-CoA Dehydrogenase, subunit A, domain 2"/>
    <property type="match status" value="1"/>
</dbReference>
<evidence type="ECO:0000256" key="5">
    <source>
        <dbReference type="RuleBase" id="RU362125"/>
    </source>
</evidence>
<keyword evidence="5" id="KW-0560">Oxidoreductase</keyword>
<dbReference type="SUPFAM" id="SSF47203">
    <property type="entry name" value="Acyl-CoA dehydrogenase C-terminal domain-like"/>
    <property type="match status" value="1"/>
</dbReference>
<feature type="domain" description="Acyl-CoA oxidase/dehydrogenase middle" evidence="7">
    <location>
        <begin position="150"/>
        <end position="247"/>
    </location>
</feature>
<dbReference type="PROSITE" id="PS00073">
    <property type="entry name" value="ACYL_COA_DH_2"/>
    <property type="match status" value="1"/>
</dbReference>
<comment type="similarity">
    <text evidence="2 5">Belongs to the acyl-CoA dehydrogenase family.</text>
</comment>
<dbReference type="Pfam" id="PF02770">
    <property type="entry name" value="Acyl-CoA_dh_M"/>
    <property type="match status" value="1"/>
</dbReference>
<dbReference type="InterPro" id="IPR046373">
    <property type="entry name" value="Acyl-CoA_Oxase/DH_mid-dom_sf"/>
</dbReference>
<dbReference type="InterPro" id="IPR006089">
    <property type="entry name" value="Acyl-CoA_DH_CS"/>
</dbReference>
<organism evidence="9 10">
    <name type="scientific">Microbacterium pullorum</name>
    <dbReference type="NCBI Taxonomy" id="2762236"/>
    <lineage>
        <taxon>Bacteria</taxon>
        <taxon>Bacillati</taxon>
        <taxon>Actinomycetota</taxon>
        <taxon>Actinomycetes</taxon>
        <taxon>Micrococcales</taxon>
        <taxon>Microbacteriaceae</taxon>
        <taxon>Microbacterium</taxon>
    </lineage>
</organism>
<feature type="domain" description="Acyl-CoA dehydrogenase/oxidase C-terminal" evidence="6">
    <location>
        <begin position="269"/>
        <end position="407"/>
    </location>
</feature>
<dbReference type="Pfam" id="PF00441">
    <property type="entry name" value="Acyl-CoA_dh_1"/>
    <property type="match status" value="1"/>
</dbReference>
<dbReference type="Gene3D" id="1.20.140.10">
    <property type="entry name" value="Butyryl-CoA Dehydrogenase, subunit A, domain 3"/>
    <property type="match status" value="1"/>
</dbReference>
<dbReference type="Pfam" id="PF02771">
    <property type="entry name" value="Acyl-CoA_dh_N"/>
    <property type="match status" value="1"/>
</dbReference>
<name>A0ABR8S209_9MICO</name>
<evidence type="ECO:0000256" key="3">
    <source>
        <dbReference type="ARBA" id="ARBA00022630"/>
    </source>
</evidence>
<dbReference type="PANTHER" id="PTHR43188">
    <property type="entry name" value="ACYL-COENZYME A OXIDASE"/>
    <property type="match status" value="1"/>
</dbReference>
<dbReference type="InterPro" id="IPR045008">
    <property type="entry name" value="ACX4-like"/>
</dbReference>
<dbReference type="PANTHER" id="PTHR43188:SF1">
    <property type="entry name" value="ACYL-COA DEHYDROGENASE"/>
    <property type="match status" value="1"/>
</dbReference>
<dbReference type="SUPFAM" id="SSF56645">
    <property type="entry name" value="Acyl-CoA dehydrogenase NM domain-like"/>
    <property type="match status" value="1"/>
</dbReference>
<evidence type="ECO:0000259" key="7">
    <source>
        <dbReference type="Pfam" id="PF02770"/>
    </source>
</evidence>
<sequence length="415" mass="44808">MPLTLTTPADHAATAPAAPAPRLHADFYDLQAALTDGERAQLGRIRDFLQREVAPRADEFWERAESPRHLFPRFAELGMLGAGIPEVAQYDNSALYRGWVALEISRVDASTATFLGVHSGLAMNAIWVGGSDEQRERWLGPMARGEIVGAFALTEPLSGSDTARGLRTTATRRVGADGADEWVIDGAKRWIGSGAFSDITVVWARDTGDGEMKGFIVPTSSPGYAATKIERKQSLRAVENADITLTGVVVPESLRLQRIHSFTEVAVVLRLTRAEVAWQALGNGIGAYEAAVRYTGEREQFGKPIGSFQLVQHKLATALGNITACLAMCTRVSQLQDDDAQTDAQAAMAKAFVSARMRETVALCREVMGGNGITLDYGAARAFCDAEAIYTFEGTHDMNTLIVGREITGIQAFVS</sequence>
<evidence type="ECO:0000313" key="9">
    <source>
        <dbReference type="EMBL" id="MBD7957495.1"/>
    </source>
</evidence>
<evidence type="ECO:0000259" key="8">
    <source>
        <dbReference type="Pfam" id="PF02771"/>
    </source>
</evidence>